<comment type="caution">
    <text evidence="2">The sequence shown here is derived from an EMBL/GenBank/DDBJ whole genome shotgun (WGS) entry which is preliminary data.</text>
</comment>
<dbReference type="OrthoDB" id="2802356at2759"/>
<feature type="region of interest" description="Disordered" evidence="1">
    <location>
        <begin position="306"/>
        <end position="330"/>
    </location>
</feature>
<feature type="compositionally biased region" description="Basic residues" evidence="1">
    <location>
        <begin position="308"/>
        <end position="330"/>
    </location>
</feature>
<dbReference type="Proteomes" id="UP000759537">
    <property type="component" value="Unassembled WGS sequence"/>
</dbReference>
<organism evidence="2 3">
    <name type="scientific">Russula ochroleuca</name>
    <dbReference type="NCBI Taxonomy" id="152965"/>
    <lineage>
        <taxon>Eukaryota</taxon>
        <taxon>Fungi</taxon>
        <taxon>Dikarya</taxon>
        <taxon>Basidiomycota</taxon>
        <taxon>Agaricomycotina</taxon>
        <taxon>Agaricomycetes</taxon>
        <taxon>Russulales</taxon>
        <taxon>Russulaceae</taxon>
        <taxon>Russula</taxon>
    </lineage>
</organism>
<accession>A0A9P5K0Y7</accession>
<evidence type="ECO:0000256" key="1">
    <source>
        <dbReference type="SAM" id="MobiDB-lite"/>
    </source>
</evidence>
<keyword evidence="3" id="KW-1185">Reference proteome</keyword>
<protein>
    <submittedName>
        <fullName evidence="2">Uncharacterized protein</fullName>
    </submittedName>
</protein>
<gene>
    <name evidence="2" type="ORF">DFH94DRAFT_147937</name>
</gene>
<sequence>MAFNHYRLNPGWGTQQFQLGAPPMPGYQPLPSWTGQDFYSAHAMGGDPYLYQNTISRLSSGMGGVGKHEARSWHRRAYAGLGEVTHMMPQEIGFAAAYEAYRQFKYSTSVYNNLYTDYERQRDALRALAIAEASRLWQDTGRGIDQYGLQMACDAAAATAGHIATEREMGDSHGYGMGFGGGSFRDRRNSFGAYSGSGFAGSGFAGSGYAGSGYGGGSVYGGSSPLQIAGTIPGSPIASPMALSGSPYGGYAGSGIGMPGSYGGGYAGSYGGSYGTPYNDYLGLPNVGGYPMSAPGTPAMIIHQPESHHRRHRHRHHHHHHRRHRSHDRY</sequence>
<dbReference type="EMBL" id="WHVB01000019">
    <property type="protein sequence ID" value="KAF8473014.1"/>
    <property type="molecule type" value="Genomic_DNA"/>
</dbReference>
<proteinExistence type="predicted"/>
<evidence type="ECO:0000313" key="2">
    <source>
        <dbReference type="EMBL" id="KAF8473014.1"/>
    </source>
</evidence>
<evidence type="ECO:0000313" key="3">
    <source>
        <dbReference type="Proteomes" id="UP000759537"/>
    </source>
</evidence>
<dbReference type="AlphaFoldDB" id="A0A9P5K0Y7"/>
<reference evidence="2" key="2">
    <citation type="journal article" date="2020" name="Nat. Commun.">
        <title>Large-scale genome sequencing of mycorrhizal fungi provides insights into the early evolution of symbiotic traits.</title>
        <authorList>
            <person name="Miyauchi S."/>
            <person name="Kiss E."/>
            <person name="Kuo A."/>
            <person name="Drula E."/>
            <person name="Kohler A."/>
            <person name="Sanchez-Garcia M."/>
            <person name="Morin E."/>
            <person name="Andreopoulos B."/>
            <person name="Barry K.W."/>
            <person name="Bonito G."/>
            <person name="Buee M."/>
            <person name="Carver A."/>
            <person name="Chen C."/>
            <person name="Cichocki N."/>
            <person name="Clum A."/>
            <person name="Culley D."/>
            <person name="Crous P.W."/>
            <person name="Fauchery L."/>
            <person name="Girlanda M."/>
            <person name="Hayes R.D."/>
            <person name="Keri Z."/>
            <person name="LaButti K."/>
            <person name="Lipzen A."/>
            <person name="Lombard V."/>
            <person name="Magnuson J."/>
            <person name="Maillard F."/>
            <person name="Murat C."/>
            <person name="Nolan M."/>
            <person name="Ohm R.A."/>
            <person name="Pangilinan J."/>
            <person name="Pereira M.F."/>
            <person name="Perotto S."/>
            <person name="Peter M."/>
            <person name="Pfister S."/>
            <person name="Riley R."/>
            <person name="Sitrit Y."/>
            <person name="Stielow J.B."/>
            <person name="Szollosi G."/>
            <person name="Zifcakova L."/>
            <person name="Stursova M."/>
            <person name="Spatafora J.W."/>
            <person name="Tedersoo L."/>
            <person name="Vaario L.M."/>
            <person name="Yamada A."/>
            <person name="Yan M."/>
            <person name="Wang P."/>
            <person name="Xu J."/>
            <person name="Bruns T."/>
            <person name="Baldrian P."/>
            <person name="Vilgalys R."/>
            <person name="Dunand C."/>
            <person name="Henrissat B."/>
            <person name="Grigoriev I.V."/>
            <person name="Hibbett D."/>
            <person name="Nagy L.G."/>
            <person name="Martin F.M."/>
        </authorList>
    </citation>
    <scope>NUCLEOTIDE SEQUENCE</scope>
    <source>
        <strain evidence="2">Prilba</strain>
    </source>
</reference>
<name>A0A9P5K0Y7_9AGAM</name>
<reference evidence="2" key="1">
    <citation type="submission" date="2019-10" db="EMBL/GenBank/DDBJ databases">
        <authorList>
            <consortium name="DOE Joint Genome Institute"/>
            <person name="Kuo A."/>
            <person name="Miyauchi S."/>
            <person name="Kiss E."/>
            <person name="Drula E."/>
            <person name="Kohler A."/>
            <person name="Sanchez-Garcia M."/>
            <person name="Andreopoulos B."/>
            <person name="Barry K.W."/>
            <person name="Bonito G."/>
            <person name="Buee M."/>
            <person name="Carver A."/>
            <person name="Chen C."/>
            <person name="Cichocki N."/>
            <person name="Clum A."/>
            <person name="Culley D."/>
            <person name="Crous P.W."/>
            <person name="Fauchery L."/>
            <person name="Girlanda M."/>
            <person name="Hayes R."/>
            <person name="Keri Z."/>
            <person name="LaButti K."/>
            <person name="Lipzen A."/>
            <person name="Lombard V."/>
            <person name="Magnuson J."/>
            <person name="Maillard F."/>
            <person name="Morin E."/>
            <person name="Murat C."/>
            <person name="Nolan M."/>
            <person name="Ohm R."/>
            <person name="Pangilinan J."/>
            <person name="Pereira M."/>
            <person name="Perotto S."/>
            <person name="Peter M."/>
            <person name="Riley R."/>
            <person name="Sitrit Y."/>
            <person name="Stielow B."/>
            <person name="Szollosi G."/>
            <person name="Zifcakova L."/>
            <person name="Stursova M."/>
            <person name="Spatafora J.W."/>
            <person name="Tedersoo L."/>
            <person name="Vaario L.-M."/>
            <person name="Yamada A."/>
            <person name="Yan M."/>
            <person name="Wang P."/>
            <person name="Xu J."/>
            <person name="Bruns T."/>
            <person name="Baldrian P."/>
            <person name="Vilgalys R."/>
            <person name="Henrissat B."/>
            <person name="Grigoriev I.V."/>
            <person name="Hibbett D."/>
            <person name="Nagy L.G."/>
            <person name="Martin F.M."/>
        </authorList>
    </citation>
    <scope>NUCLEOTIDE SEQUENCE</scope>
    <source>
        <strain evidence="2">Prilba</strain>
    </source>
</reference>